<feature type="compositionally biased region" description="Basic and acidic residues" evidence="1">
    <location>
        <begin position="378"/>
        <end position="387"/>
    </location>
</feature>
<feature type="region of interest" description="Disordered" evidence="1">
    <location>
        <begin position="313"/>
        <end position="394"/>
    </location>
</feature>
<accession>A0A7X6IBC2</accession>
<dbReference type="InterPro" id="IPR043991">
    <property type="entry name" value="Gp3-like"/>
</dbReference>
<evidence type="ECO:0000313" key="3">
    <source>
        <dbReference type="Proteomes" id="UP000534783"/>
    </source>
</evidence>
<gene>
    <name evidence="2" type="ORF">MNODULE_11205</name>
</gene>
<feature type="region of interest" description="Disordered" evidence="1">
    <location>
        <begin position="490"/>
        <end position="518"/>
    </location>
</feature>
<organism evidence="2 3">
    <name type="scientific">Candidatus Manganitrophus noduliformans</name>
    <dbReference type="NCBI Taxonomy" id="2606439"/>
    <lineage>
        <taxon>Bacteria</taxon>
        <taxon>Pseudomonadati</taxon>
        <taxon>Nitrospirota</taxon>
        <taxon>Nitrospiria</taxon>
        <taxon>Candidatus Troglogloeales</taxon>
        <taxon>Candidatus Manganitrophaceae</taxon>
        <taxon>Candidatus Manganitrophus</taxon>
    </lineage>
</organism>
<dbReference type="AlphaFoldDB" id="A0A7X6IBC2"/>
<evidence type="ECO:0000313" key="2">
    <source>
        <dbReference type="EMBL" id="NKE71305.1"/>
    </source>
</evidence>
<sequence length="518" mass="58478">MKRDLNHQNLVVHLSDAVADGKTDMPTEPESVLGHRLLPTYAGVLRSGIKVPYESGKNALTAKERTLYEKWTSEGRSPREIEKELKKDLRPTNVPYFSVYRSECKNNPEHADLIRALYANERGEIDRLRITFLSEKWWETIPHKLMAFRKSGLYCSSEPIGGRLIATRDPEMEQAGEGHEKHKREFKRNKTTLPCIPDECPIYQSSGCRFSGVLHFMILGVPGTDVWRLPTTSWYSVRGIMEKINMFGSALASRGKSLIGIPFELFKHEAEISRWDPEKGRVRVRQWIIRIDCPELPLADLIVQHAGFGLDRKPQTRSWVNGGRMTLPGTVSAGASDPDPAYPDLPSDREKAQKGWGTSGEESPRDREKVTKNPSTSEGKEDKERVPDASPGEMTREQLQSAILGEVQPVGEVPLRIVQEYLLSRGKKLFKELSTEEAKELHRRVLGAKEKKGEGNDAEKARSCSACHAGISDEVERYSMRRYQRPLCRSCQDNEKGGLPSQTTIQRKAPGQISDSQF</sequence>
<feature type="compositionally biased region" description="Basic and acidic residues" evidence="1">
    <location>
        <begin position="362"/>
        <end position="371"/>
    </location>
</feature>
<comment type="caution">
    <text evidence="2">The sequence shown here is derived from an EMBL/GenBank/DDBJ whole genome shotgun (WGS) entry which is preliminary data.</text>
</comment>
<evidence type="ECO:0000256" key="1">
    <source>
        <dbReference type="SAM" id="MobiDB-lite"/>
    </source>
</evidence>
<protein>
    <submittedName>
        <fullName evidence="2">Uncharacterized protein</fullName>
    </submittedName>
</protein>
<keyword evidence="3" id="KW-1185">Reference proteome</keyword>
<dbReference type="EMBL" id="VTOW01000002">
    <property type="protein sequence ID" value="NKE71305.1"/>
    <property type="molecule type" value="Genomic_DNA"/>
</dbReference>
<dbReference type="RefSeq" id="WP_168059824.1">
    <property type="nucleotide sequence ID" value="NZ_VTOW01000002.1"/>
</dbReference>
<dbReference type="Pfam" id="PF18897">
    <property type="entry name" value="Gp3-like"/>
    <property type="match status" value="1"/>
</dbReference>
<dbReference type="Proteomes" id="UP000534783">
    <property type="component" value="Unassembled WGS sequence"/>
</dbReference>
<reference evidence="2 3" key="1">
    <citation type="journal article" date="2020" name="Nature">
        <title>Bacterial chemolithoautotrophy via manganese oxidation.</title>
        <authorList>
            <person name="Yu H."/>
            <person name="Leadbetter J.R."/>
        </authorList>
    </citation>
    <scope>NUCLEOTIDE SEQUENCE [LARGE SCALE GENOMIC DNA]</scope>
    <source>
        <strain evidence="2 3">Mn-1</strain>
    </source>
</reference>
<name>A0A7X6IBC2_9BACT</name>
<proteinExistence type="predicted"/>